<dbReference type="Gene3D" id="3.50.50.60">
    <property type="entry name" value="FAD/NAD(P)-binding domain"/>
    <property type="match status" value="1"/>
</dbReference>
<dbReference type="EMBL" id="BARS01045670">
    <property type="protein sequence ID" value="GAG35312.1"/>
    <property type="molecule type" value="Genomic_DNA"/>
</dbReference>
<dbReference type="SUPFAM" id="SSF51905">
    <property type="entry name" value="FAD/NAD(P)-binding domain"/>
    <property type="match status" value="1"/>
</dbReference>
<accession>X0XIW4</accession>
<dbReference type="AlphaFoldDB" id="X0XIW4"/>
<organism evidence="1">
    <name type="scientific">marine sediment metagenome</name>
    <dbReference type="NCBI Taxonomy" id="412755"/>
    <lineage>
        <taxon>unclassified sequences</taxon>
        <taxon>metagenomes</taxon>
        <taxon>ecological metagenomes</taxon>
    </lineage>
</organism>
<reference evidence="1" key="1">
    <citation type="journal article" date="2014" name="Front. Microbiol.">
        <title>High frequency of phylogenetically diverse reductive dehalogenase-homologous genes in deep subseafloor sedimentary metagenomes.</title>
        <authorList>
            <person name="Kawai M."/>
            <person name="Futagami T."/>
            <person name="Toyoda A."/>
            <person name="Takaki Y."/>
            <person name="Nishi S."/>
            <person name="Hori S."/>
            <person name="Arai W."/>
            <person name="Tsubouchi T."/>
            <person name="Morono Y."/>
            <person name="Uchiyama I."/>
            <person name="Ito T."/>
            <person name="Fujiyama A."/>
            <person name="Inagaki F."/>
            <person name="Takami H."/>
        </authorList>
    </citation>
    <scope>NUCLEOTIDE SEQUENCE</scope>
    <source>
        <strain evidence="1">Expedition CK06-06</strain>
    </source>
</reference>
<name>X0XIW4_9ZZZZ</name>
<proteinExistence type="predicted"/>
<gene>
    <name evidence="1" type="ORF">S01H1_68845</name>
</gene>
<dbReference type="InterPro" id="IPR036188">
    <property type="entry name" value="FAD/NAD-bd_sf"/>
</dbReference>
<dbReference type="PANTHER" id="PTHR42685">
    <property type="entry name" value="GERANYLGERANYL DIPHOSPHATE REDUCTASE"/>
    <property type="match status" value="1"/>
</dbReference>
<feature type="non-terminal residue" evidence="1">
    <location>
        <position position="1"/>
    </location>
</feature>
<sequence>AEGVNPGGPQIWMNFLSGLPGYAWAFPLKEKTNIGVGTSSSCLRRYARKNGLTSEEALESLLNEFCDELITAGTARKIELKELGAWPIPMGPRFRPCVGEGVLLVGDATGGVASPLTGGGIANSITSAFLAADVIALAYQEGKFIGTNLKPYEKMLRKALSLKLVKELIVERILESERIFDMGAKILSSRPELTRKVLGA</sequence>
<evidence type="ECO:0000313" key="1">
    <source>
        <dbReference type="EMBL" id="GAG35312.1"/>
    </source>
</evidence>
<comment type="caution">
    <text evidence="1">The sequence shown here is derived from an EMBL/GenBank/DDBJ whole genome shotgun (WGS) entry which is preliminary data.</text>
</comment>
<dbReference type="PANTHER" id="PTHR42685:SF18">
    <property type="entry name" value="DIGERANYLGERANYLGLYCEROPHOSPHOLIPID REDUCTASE"/>
    <property type="match status" value="1"/>
</dbReference>
<dbReference type="InterPro" id="IPR050407">
    <property type="entry name" value="Geranylgeranyl_reductase"/>
</dbReference>
<evidence type="ECO:0008006" key="2">
    <source>
        <dbReference type="Google" id="ProtNLM"/>
    </source>
</evidence>
<protein>
    <recommendedName>
        <fullName evidence="2">FAD-binding domain-containing protein</fullName>
    </recommendedName>
</protein>